<proteinExistence type="predicted"/>
<evidence type="ECO:0000256" key="1">
    <source>
        <dbReference type="ARBA" id="ARBA00004141"/>
    </source>
</evidence>
<protein>
    <submittedName>
        <fullName evidence="8">RDD family protein</fullName>
    </submittedName>
</protein>
<dbReference type="Proteomes" id="UP000318578">
    <property type="component" value="Unassembled WGS sequence"/>
</dbReference>
<evidence type="ECO:0000313" key="9">
    <source>
        <dbReference type="Proteomes" id="UP000318578"/>
    </source>
</evidence>
<feature type="region of interest" description="Disordered" evidence="5">
    <location>
        <begin position="208"/>
        <end position="228"/>
    </location>
</feature>
<accession>A0A558ANQ1</accession>
<organism evidence="8 9">
    <name type="scientific">Amycolatopsis acidiphila</name>
    <dbReference type="NCBI Taxonomy" id="715473"/>
    <lineage>
        <taxon>Bacteria</taxon>
        <taxon>Bacillati</taxon>
        <taxon>Actinomycetota</taxon>
        <taxon>Actinomycetes</taxon>
        <taxon>Pseudonocardiales</taxon>
        <taxon>Pseudonocardiaceae</taxon>
        <taxon>Amycolatopsis</taxon>
    </lineage>
</organism>
<dbReference type="EMBL" id="VJZA01000001">
    <property type="protein sequence ID" value="TVT25893.1"/>
    <property type="molecule type" value="Genomic_DNA"/>
</dbReference>
<dbReference type="GO" id="GO:0016020">
    <property type="term" value="C:membrane"/>
    <property type="evidence" value="ECO:0007669"/>
    <property type="project" value="UniProtKB-SubCell"/>
</dbReference>
<gene>
    <name evidence="8" type="ORF">FNH06_00155</name>
</gene>
<feature type="domain" description="RDD" evidence="7">
    <location>
        <begin position="21"/>
        <end position="129"/>
    </location>
</feature>
<feature type="compositionally biased region" description="Low complexity" evidence="5">
    <location>
        <begin position="217"/>
        <end position="228"/>
    </location>
</feature>
<name>A0A558ANQ1_9PSEU</name>
<dbReference type="InterPro" id="IPR010432">
    <property type="entry name" value="RDD"/>
</dbReference>
<evidence type="ECO:0000256" key="4">
    <source>
        <dbReference type="ARBA" id="ARBA00023136"/>
    </source>
</evidence>
<keyword evidence="9" id="KW-1185">Reference proteome</keyword>
<dbReference type="RefSeq" id="WP_144631699.1">
    <property type="nucleotide sequence ID" value="NZ_BNAX01000008.1"/>
</dbReference>
<evidence type="ECO:0000256" key="3">
    <source>
        <dbReference type="ARBA" id="ARBA00022989"/>
    </source>
</evidence>
<keyword evidence="2 6" id="KW-0812">Transmembrane</keyword>
<dbReference type="AlphaFoldDB" id="A0A558ANQ1"/>
<reference evidence="8 9" key="1">
    <citation type="submission" date="2019-07" db="EMBL/GenBank/DDBJ databases">
        <title>New species of Amycolatopsis and Streptomyces.</title>
        <authorList>
            <person name="Duangmal K."/>
            <person name="Teo W.F.A."/>
            <person name="Lipun K."/>
        </authorList>
    </citation>
    <scope>NUCLEOTIDE SEQUENCE [LARGE SCALE GENOMIC DNA]</scope>
    <source>
        <strain evidence="8 9">JCM 30562</strain>
    </source>
</reference>
<comment type="caution">
    <text evidence="8">The sequence shown here is derived from an EMBL/GenBank/DDBJ whole genome shotgun (WGS) entry which is preliminary data.</text>
</comment>
<feature type="transmembrane region" description="Helical" evidence="6">
    <location>
        <begin position="68"/>
        <end position="88"/>
    </location>
</feature>
<sequence length="342" mass="34529">MAADDRAGVPAEVRACQGHRAGVVSRALAAVVDLGVLVVALGAGYLAVAGLAFAVSPARFSFPRPSRTVVVVAAAALAISYLTVSWTATGRTVGDLALGLRVLGRGGRCPHPVLALLRAVCCLVFPIGLAVAAGPGRRSVADLLLRTSVVYDWFPFTSPGTCEVRRWRAGKRDLPERREVSAVVASRRVMVAVLAGVVTVVVGGCQSGGSEPPAAPPATAATMAPPASPLASVRPECASLVDSGQALAATVSELVQGTASREQVRIAAAQLSSAIDSAQHTVGAEISARLNDVKAALQRVVDAAGAQPPDGAAMRAGVNDLLVALRDVATSCQAAGTPTSGG</sequence>
<keyword evidence="3 6" id="KW-1133">Transmembrane helix</keyword>
<dbReference type="OrthoDB" id="5245023at2"/>
<feature type="transmembrane region" description="Helical" evidence="6">
    <location>
        <begin position="34"/>
        <end position="56"/>
    </location>
</feature>
<evidence type="ECO:0000256" key="2">
    <source>
        <dbReference type="ARBA" id="ARBA00022692"/>
    </source>
</evidence>
<dbReference type="Pfam" id="PF06271">
    <property type="entry name" value="RDD"/>
    <property type="match status" value="1"/>
</dbReference>
<comment type="subcellular location">
    <subcellularLocation>
        <location evidence="1">Membrane</location>
        <topology evidence="1">Multi-pass membrane protein</topology>
    </subcellularLocation>
</comment>
<evidence type="ECO:0000256" key="6">
    <source>
        <dbReference type="SAM" id="Phobius"/>
    </source>
</evidence>
<feature type="transmembrane region" description="Helical" evidence="6">
    <location>
        <begin position="113"/>
        <end position="133"/>
    </location>
</feature>
<evidence type="ECO:0000259" key="7">
    <source>
        <dbReference type="Pfam" id="PF06271"/>
    </source>
</evidence>
<keyword evidence="4 6" id="KW-0472">Membrane</keyword>
<evidence type="ECO:0000313" key="8">
    <source>
        <dbReference type="EMBL" id="TVT25893.1"/>
    </source>
</evidence>
<evidence type="ECO:0000256" key="5">
    <source>
        <dbReference type="SAM" id="MobiDB-lite"/>
    </source>
</evidence>